<dbReference type="InterPro" id="IPR013083">
    <property type="entry name" value="Znf_RING/FYVE/PHD"/>
</dbReference>
<protein>
    <recommendedName>
        <fullName evidence="3">RING-type domain-containing protein</fullName>
    </recommendedName>
</protein>
<dbReference type="CDD" id="cd16448">
    <property type="entry name" value="RING-H2"/>
    <property type="match status" value="1"/>
</dbReference>
<gene>
    <name evidence="4" type="primary">LOC107832407</name>
</gene>
<dbReference type="InterPro" id="IPR001841">
    <property type="entry name" value="Znf_RING"/>
</dbReference>
<accession>A0A1S4DQN3</accession>
<dbReference type="Gene3D" id="3.30.40.10">
    <property type="entry name" value="Zinc/RING finger domain, C3HC4 (zinc finger)"/>
    <property type="match status" value="1"/>
</dbReference>
<sequence length="218" mass="24527">MASSFPNDMMNAPECTICLEVVLDNVGRSITKLHCGHFFHTGYFYPVIADCIGSEFNNRGRMQCPNCRNIEEGGNWRWFAGPQNEDPNEQQNNIIDDEEYPQLSPQELLMQLRARLHLYNQAVATNMRIPYFQHQFQLPGSPHPAIASMMARRREAAATSSVPVDPIPVNYGPPPSPEQAQNPLPAVQELSLASGSGTSADEEHQLPAYHYHYGFKRN</sequence>
<dbReference type="KEGG" id="nta:107832407"/>
<dbReference type="GO" id="GO:0004842">
    <property type="term" value="F:ubiquitin-protein transferase activity"/>
    <property type="evidence" value="ECO:0000318"/>
    <property type="project" value="GO_Central"/>
</dbReference>
<proteinExistence type="predicted"/>
<dbReference type="PANTHER" id="PTHR46798:SF15">
    <property type="entry name" value="RING-TYPE DOMAIN-CONTAINING PROTEIN"/>
    <property type="match status" value="1"/>
</dbReference>
<keyword evidence="1" id="KW-0863">Zinc-finger</keyword>
<evidence type="ECO:0000256" key="2">
    <source>
        <dbReference type="SAM" id="MobiDB-lite"/>
    </source>
</evidence>
<dbReference type="OrthoDB" id="1306101at2759"/>
<dbReference type="GO" id="GO:0008270">
    <property type="term" value="F:zinc ion binding"/>
    <property type="evidence" value="ECO:0007669"/>
    <property type="project" value="UniProtKB-KW"/>
</dbReference>
<reference evidence="4" key="1">
    <citation type="submission" date="2025-08" db="UniProtKB">
        <authorList>
            <consortium name="RefSeq"/>
        </authorList>
    </citation>
    <scope>IDENTIFICATION</scope>
</reference>
<evidence type="ECO:0000313" key="4">
    <source>
        <dbReference type="RefSeq" id="XP_016515732.1"/>
    </source>
</evidence>
<dbReference type="RefSeq" id="XP_016515732.1">
    <property type="nucleotide sequence ID" value="XM_016660246.1"/>
</dbReference>
<name>A0A1S4DQN3_TOBAC</name>
<evidence type="ECO:0000259" key="3">
    <source>
        <dbReference type="PROSITE" id="PS50089"/>
    </source>
</evidence>
<dbReference type="PaxDb" id="4097-A0A1S4DQN3"/>
<dbReference type="PROSITE" id="PS50089">
    <property type="entry name" value="ZF_RING_2"/>
    <property type="match status" value="1"/>
</dbReference>
<dbReference type="PANTHER" id="PTHR46798">
    <property type="entry name" value="OS09G0511500 PROTEIN"/>
    <property type="match status" value="1"/>
</dbReference>
<dbReference type="AlphaFoldDB" id="A0A1S4DQN3"/>
<dbReference type="STRING" id="4097.A0A1S4DQN3"/>
<evidence type="ECO:0000256" key="1">
    <source>
        <dbReference type="PROSITE-ProRule" id="PRU00175"/>
    </source>
</evidence>
<dbReference type="SUPFAM" id="SSF57850">
    <property type="entry name" value="RING/U-box"/>
    <property type="match status" value="1"/>
</dbReference>
<keyword evidence="1" id="KW-0479">Metal-binding</keyword>
<organism evidence="4">
    <name type="scientific">Nicotiana tabacum</name>
    <name type="common">Common tobacco</name>
    <dbReference type="NCBI Taxonomy" id="4097"/>
    <lineage>
        <taxon>Eukaryota</taxon>
        <taxon>Viridiplantae</taxon>
        <taxon>Streptophyta</taxon>
        <taxon>Embryophyta</taxon>
        <taxon>Tracheophyta</taxon>
        <taxon>Spermatophyta</taxon>
        <taxon>Magnoliopsida</taxon>
        <taxon>eudicotyledons</taxon>
        <taxon>Gunneridae</taxon>
        <taxon>Pentapetalae</taxon>
        <taxon>asterids</taxon>
        <taxon>lamiids</taxon>
        <taxon>Solanales</taxon>
        <taxon>Solanaceae</taxon>
        <taxon>Nicotianoideae</taxon>
        <taxon>Nicotianeae</taxon>
        <taxon>Nicotiana</taxon>
    </lineage>
</organism>
<dbReference type="GO" id="GO:0005634">
    <property type="term" value="C:nucleus"/>
    <property type="evidence" value="ECO:0000318"/>
    <property type="project" value="GO_Central"/>
</dbReference>
<feature type="region of interest" description="Disordered" evidence="2">
    <location>
        <begin position="157"/>
        <end position="182"/>
    </location>
</feature>
<feature type="domain" description="RING-type" evidence="3">
    <location>
        <begin position="15"/>
        <end position="68"/>
    </location>
</feature>
<keyword evidence="1" id="KW-0862">Zinc</keyword>
<dbReference type="InterPro" id="IPR044274">
    <property type="entry name" value="RFI2"/>
</dbReference>